<keyword evidence="6" id="KW-1015">Disulfide bond</keyword>
<dbReference type="PANTHER" id="PTHR12645">
    <property type="entry name" value="ALR/ERV"/>
    <property type="match status" value="1"/>
</dbReference>
<evidence type="ECO:0000259" key="7">
    <source>
        <dbReference type="PROSITE" id="PS51324"/>
    </source>
</evidence>
<dbReference type="Pfam" id="PF04777">
    <property type="entry name" value="Evr1_Alr"/>
    <property type="match status" value="1"/>
</dbReference>
<feature type="domain" description="ERV/ALR sulfhydryl oxidase" evidence="7">
    <location>
        <begin position="1"/>
        <end position="103"/>
    </location>
</feature>
<dbReference type="InterPro" id="IPR017905">
    <property type="entry name" value="ERV/ALR_sulphydryl_oxidase"/>
</dbReference>
<evidence type="ECO:0000256" key="4">
    <source>
        <dbReference type="ARBA" id="ARBA00022827"/>
    </source>
</evidence>
<evidence type="ECO:0000256" key="1">
    <source>
        <dbReference type="ARBA" id="ARBA00001974"/>
    </source>
</evidence>
<dbReference type="PANTHER" id="PTHR12645:SF0">
    <property type="entry name" value="FAD-LINKED SULFHYDRYL OXIDASE ALR"/>
    <property type="match status" value="1"/>
</dbReference>
<dbReference type="GO" id="GO:0005739">
    <property type="term" value="C:mitochondrion"/>
    <property type="evidence" value="ECO:0007669"/>
    <property type="project" value="TreeGrafter"/>
</dbReference>
<evidence type="ECO:0000256" key="5">
    <source>
        <dbReference type="ARBA" id="ARBA00023002"/>
    </source>
</evidence>
<keyword evidence="5" id="KW-0560">Oxidoreductase</keyword>
<dbReference type="InterPro" id="IPR039799">
    <property type="entry name" value="ALR/ERV"/>
</dbReference>
<accession>A0A6C0APB9</accession>
<dbReference type="EC" id="1.8.3.2" evidence="2"/>
<dbReference type="SUPFAM" id="SSF69000">
    <property type="entry name" value="FAD-dependent thiol oxidase"/>
    <property type="match status" value="1"/>
</dbReference>
<protein>
    <recommendedName>
        <fullName evidence="2">thiol oxidase</fullName>
        <ecNumber evidence="2">1.8.3.2</ecNumber>
    </recommendedName>
</protein>
<dbReference type="GO" id="GO:0050660">
    <property type="term" value="F:flavin adenine dinucleotide binding"/>
    <property type="evidence" value="ECO:0007669"/>
    <property type="project" value="TreeGrafter"/>
</dbReference>
<dbReference type="InterPro" id="IPR036774">
    <property type="entry name" value="ERV/ALR_sulphydryl_oxid_sf"/>
</dbReference>
<evidence type="ECO:0000313" key="8">
    <source>
        <dbReference type="EMBL" id="QHS81290.1"/>
    </source>
</evidence>
<keyword evidence="3" id="KW-0285">Flavoprotein</keyword>
<organism evidence="8">
    <name type="scientific">viral metagenome</name>
    <dbReference type="NCBI Taxonomy" id="1070528"/>
    <lineage>
        <taxon>unclassified sequences</taxon>
        <taxon>metagenomes</taxon>
        <taxon>organismal metagenomes</taxon>
    </lineage>
</organism>
<reference evidence="8" key="1">
    <citation type="journal article" date="2020" name="Nature">
        <title>Giant virus diversity and host interactions through global metagenomics.</title>
        <authorList>
            <person name="Schulz F."/>
            <person name="Roux S."/>
            <person name="Paez-Espino D."/>
            <person name="Jungbluth S."/>
            <person name="Walsh D.A."/>
            <person name="Denef V.J."/>
            <person name="McMahon K.D."/>
            <person name="Konstantinidis K.T."/>
            <person name="Eloe-Fadrosh E.A."/>
            <person name="Kyrpides N.C."/>
            <person name="Woyke T."/>
        </authorList>
    </citation>
    <scope>NUCLEOTIDE SEQUENCE</scope>
    <source>
        <strain evidence="8">GVMAG-S-1101161-73</strain>
    </source>
</reference>
<dbReference type="EMBL" id="MN740733">
    <property type="protein sequence ID" value="QHS81290.1"/>
    <property type="molecule type" value="Genomic_DNA"/>
</dbReference>
<evidence type="ECO:0000256" key="3">
    <source>
        <dbReference type="ARBA" id="ARBA00022630"/>
    </source>
</evidence>
<evidence type="ECO:0000256" key="6">
    <source>
        <dbReference type="ARBA" id="ARBA00023157"/>
    </source>
</evidence>
<evidence type="ECO:0000256" key="2">
    <source>
        <dbReference type="ARBA" id="ARBA00012512"/>
    </source>
</evidence>
<sequence length="260" mass="31006">MDTRFWGPSGWKILHMITFAYIPRTDKVAVREMFKMLPFVLPCKYCRTSLAEYMDRHSIDDALESRDKLTRWLWKIHNEVNSKLRNQKLPVKPDPPFEDVEKFYKQILSTGCSRTDFTGWDFLFSIADLHPYSKSARTSVPLPGAPPCDTMATLEEKNKWNCLKPEERLPLYNTFWRTLGLVLPFKEWRESWIKHSIQWNNMLNTRSSTMKWLWDIRCNMEHDLELLNRCNYSLLCKNLMTHRSDCSKKLRGKTCRKKKT</sequence>
<dbReference type="AlphaFoldDB" id="A0A6C0APB9"/>
<comment type="cofactor">
    <cofactor evidence="1">
        <name>FAD</name>
        <dbReference type="ChEBI" id="CHEBI:57692"/>
    </cofactor>
</comment>
<name>A0A6C0APB9_9ZZZZ</name>
<proteinExistence type="predicted"/>
<keyword evidence="4" id="KW-0274">FAD</keyword>
<dbReference type="Gene3D" id="1.20.120.310">
    <property type="entry name" value="ERV/ALR sulfhydryl oxidase domain"/>
    <property type="match status" value="1"/>
</dbReference>
<dbReference type="PROSITE" id="PS51324">
    <property type="entry name" value="ERV_ALR"/>
    <property type="match status" value="1"/>
</dbReference>
<dbReference type="GO" id="GO:0016971">
    <property type="term" value="F:flavin-dependent sulfhydryl oxidase activity"/>
    <property type="evidence" value="ECO:0007669"/>
    <property type="project" value="InterPro"/>
</dbReference>